<evidence type="ECO:0008006" key="6">
    <source>
        <dbReference type="Google" id="ProtNLM"/>
    </source>
</evidence>
<comment type="similarity">
    <text evidence="1">Belongs to the NAD(P)-dependent epimerase/dehydratase family. SDR39U1 subfamily.</text>
</comment>
<dbReference type="Proteomes" id="UP000568839">
    <property type="component" value="Unassembled WGS sequence"/>
</dbReference>
<feature type="domain" description="DUF1731" evidence="3">
    <location>
        <begin position="251"/>
        <end position="296"/>
    </location>
</feature>
<keyword evidence="5" id="KW-1185">Reference proteome</keyword>
<comment type="caution">
    <text evidence="4">The sequence shown here is derived from an EMBL/GenBank/DDBJ whole genome shotgun (WGS) entry which is preliminary data.</text>
</comment>
<name>A0A841PW59_9BACL</name>
<evidence type="ECO:0000259" key="2">
    <source>
        <dbReference type="Pfam" id="PF01370"/>
    </source>
</evidence>
<accession>A0A841PW59</accession>
<dbReference type="EMBL" id="JACHHJ010000004">
    <property type="protein sequence ID" value="MBB6450641.1"/>
    <property type="molecule type" value="Genomic_DNA"/>
</dbReference>
<reference evidence="4 5" key="1">
    <citation type="submission" date="2020-08" db="EMBL/GenBank/DDBJ databases">
        <title>Genomic Encyclopedia of Type Strains, Phase IV (KMG-IV): sequencing the most valuable type-strain genomes for metagenomic binning, comparative biology and taxonomic classification.</title>
        <authorList>
            <person name="Goeker M."/>
        </authorList>
    </citation>
    <scope>NUCLEOTIDE SEQUENCE [LARGE SCALE GENOMIC DNA]</scope>
    <source>
        <strain evidence="4 5">DSM 21769</strain>
    </source>
</reference>
<evidence type="ECO:0000313" key="5">
    <source>
        <dbReference type="Proteomes" id="UP000568839"/>
    </source>
</evidence>
<dbReference type="NCBIfam" id="TIGR01777">
    <property type="entry name" value="yfcH"/>
    <property type="match status" value="1"/>
</dbReference>
<dbReference type="CDD" id="cd05242">
    <property type="entry name" value="SDR_a8"/>
    <property type="match status" value="1"/>
</dbReference>
<gene>
    <name evidence="4" type="ORF">HNR44_002631</name>
</gene>
<evidence type="ECO:0000259" key="3">
    <source>
        <dbReference type="Pfam" id="PF08338"/>
    </source>
</evidence>
<feature type="domain" description="NAD-dependent epimerase/dehydratase" evidence="2">
    <location>
        <begin position="3"/>
        <end position="224"/>
    </location>
</feature>
<proteinExistence type="inferred from homology"/>
<sequence length="301" mass="33939">MHIVISGGTGLVGKALSKKLRTLGHSVSILTRNRENKQNESNLQYVEWLSDTKPEQELGNVDAIINLAGASISKRWTKAHKKRMLNSRIKATQECIRIMQNLPERPNVFISASAMGYYGISRTDTFTEESAPANSNFLQEVSERWEKEAKPAEDMGIRTVYARFGLILDSKEGALPKMMLPYKLGAGGPIGSGEQWYSWVHREDVVHFLIHALEHSGMEGAYNVTAPNPERMRDFGKELSRVLRRPHWLPAPAFAVRMALGEMSVLILEGQKVIPEKTKQSGYQFYYENLDHALGSLLRKK</sequence>
<evidence type="ECO:0000256" key="1">
    <source>
        <dbReference type="ARBA" id="ARBA00009353"/>
    </source>
</evidence>
<dbReference type="PANTHER" id="PTHR11092:SF0">
    <property type="entry name" value="EPIMERASE FAMILY PROTEIN SDR39U1"/>
    <property type="match status" value="1"/>
</dbReference>
<dbReference type="InterPro" id="IPR010099">
    <property type="entry name" value="SDR39U1"/>
</dbReference>
<dbReference type="PANTHER" id="PTHR11092">
    <property type="entry name" value="SUGAR NUCLEOTIDE EPIMERASE RELATED"/>
    <property type="match status" value="1"/>
</dbReference>
<dbReference type="InterPro" id="IPR001509">
    <property type="entry name" value="Epimerase_deHydtase"/>
</dbReference>
<dbReference type="RefSeq" id="WP_184404722.1">
    <property type="nucleotide sequence ID" value="NZ_JACHHJ010000004.1"/>
</dbReference>
<dbReference type="InterPro" id="IPR013549">
    <property type="entry name" value="DUF1731"/>
</dbReference>
<dbReference type="Pfam" id="PF01370">
    <property type="entry name" value="Epimerase"/>
    <property type="match status" value="1"/>
</dbReference>
<protein>
    <recommendedName>
        <fullName evidence="6">TIGR01777 family protein</fullName>
    </recommendedName>
</protein>
<organism evidence="4 5">
    <name type="scientific">Geomicrobium halophilum</name>
    <dbReference type="NCBI Taxonomy" id="549000"/>
    <lineage>
        <taxon>Bacteria</taxon>
        <taxon>Bacillati</taxon>
        <taxon>Bacillota</taxon>
        <taxon>Bacilli</taxon>
        <taxon>Bacillales</taxon>
        <taxon>Geomicrobium</taxon>
    </lineage>
</organism>
<dbReference type="Gene3D" id="3.40.50.720">
    <property type="entry name" value="NAD(P)-binding Rossmann-like Domain"/>
    <property type="match status" value="1"/>
</dbReference>
<dbReference type="SUPFAM" id="SSF51735">
    <property type="entry name" value="NAD(P)-binding Rossmann-fold domains"/>
    <property type="match status" value="1"/>
</dbReference>
<dbReference type="Pfam" id="PF08338">
    <property type="entry name" value="DUF1731"/>
    <property type="match status" value="1"/>
</dbReference>
<dbReference type="AlphaFoldDB" id="A0A841PW59"/>
<evidence type="ECO:0000313" key="4">
    <source>
        <dbReference type="EMBL" id="MBB6450641.1"/>
    </source>
</evidence>
<dbReference type="InterPro" id="IPR036291">
    <property type="entry name" value="NAD(P)-bd_dom_sf"/>
</dbReference>